<dbReference type="Proteomes" id="UP000283469">
    <property type="component" value="Unassembled WGS sequence"/>
</dbReference>
<comment type="caution">
    <text evidence="2">The sequence shown here is derived from an EMBL/GenBank/DDBJ whole genome shotgun (WGS) entry which is preliminary data.</text>
</comment>
<sequence>MSHWHPHPAARIGLRLLGLGLIASLGPQGRLLHQLVDRSVGVTLAQLAVAATAFLSASLGMTLLLLGPDLWKPVRVAPRWTRRDAPTRAPGKRV</sequence>
<keyword evidence="1" id="KW-0472">Membrane</keyword>
<keyword evidence="1" id="KW-1133">Transmembrane helix</keyword>
<keyword evidence="3" id="KW-1185">Reference proteome</keyword>
<evidence type="ECO:0000313" key="3">
    <source>
        <dbReference type="Proteomes" id="UP000283469"/>
    </source>
</evidence>
<dbReference type="EMBL" id="QVRA01000008">
    <property type="protein sequence ID" value="RJG54937.1"/>
    <property type="molecule type" value="Genomic_DNA"/>
</dbReference>
<organism evidence="2 3">
    <name type="scientific">Sphingobium terrigena</name>
    <dbReference type="NCBI Taxonomy" id="2304063"/>
    <lineage>
        <taxon>Bacteria</taxon>
        <taxon>Pseudomonadati</taxon>
        <taxon>Pseudomonadota</taxon>
        <taxon>Alphaproteobacteria</taxon>
        <taxon>Sphingomonadales</taxon>
        <taxon>Sphingomonadaceae</taxon>
        <taxon>Sphingobium</taxon>
    </lineage>
</organism>
<gene>
    <name evidence="2" type="ORF">D0Z70_11315</name>
</gene>
<proteinExistence type="predicted"/>
<feature type="transmembrane region" description="Helical" evidence="1">
    <location>
        <begin position="12"/>
        <end position="32"/>
    </location>
</feature>
<keyword evidence="1" id="KW-0812">Transmembrane</keyword>
<reference evidence="2 3" key="1">
    <citation type="submission" date="2018-08" db="EMBL/GenBank/DDBJ databases">
        <title>Sphingobium sp. EO9.</title>
        <authorList>
            <person name="Park Y."/>
            <person name="Kim K.H."/>
            <person name="Jeon C.O."/>
        </authorList>
    </citation>
    <scope>NUCLEOTIDE SEQUENCE [LARGE SCALE GENOMIC DNA]</scope>
    <source>
        <strain evidence="2 3">EO9</strain>
    </source>
</reference>
<dbReference type="RefSeq" id="WP_119746379.1">
    <property type="nucleotide sequence ID" value="NZ_QVRA01000008.1"/>
</dbReference>
<evidence type="ECO:0000256" key="1">
    <source>
        <dbReference type="SAM" id="Phobius"/>
    </source>
</evidence>
<feature type="transmembrane region" description="Helical" evidence="1">
    <location>
        <begin position="44"/>
        <end position="66"/>
    </location>
</feature>
<protein>
    <submittedName>
        <fullName evidence="2">Uncharacterized protein</fullName>
    </submittedName>
</protein>
<evidence type="ECO:0000313" key="2">
    <source>
        <dbReference type="EMBL" id="RJG54937.1"/>
    </source>
</evidence>
<accession>A0A418YSY6</accession>
<dbReference type="AlphaFoldDB" id="A0A418YSY6"/>
<name>A0A418YSY6_9SPHN</name>